<protein>
    <submittedName>
        <fullName evidence="7">Amino acid permease</fullName>
    </submittedName>
</protein>
<feature type="transmembrane region" description="Helical" evidence="6">
    <location>
        <begin position="150"/>
        <end position="169"/>
    </location>
</feature>
<feature type="transmembrane region" description="Helical" evidence="6">
    <location>
        <begin position="342"/>
        <end position="361"/>
    </location>
</feature>
<keyword evidence="3 6" id="KW-0812">Transmembrane</keyword>
<evidence type="ECO:0000256" key="6">
    <source>
        <dbReference type="SAM" id="Phobius"/>
    </source>
</evidence>
<feature type="transmembrane region" description="Helical" evidence="6">
    <location>
        <begin position="119"/>
        <end position="143"/>
    </location>
</feature>
<evidence type="ECO:0000256" key="3">
    <source>
        <dbReference type="ARBA" id="ARBA00022692"/>
    </source>
</evidence>
<evidence type="ECO:0000256" key="5">
    <source>
        <dbReference type="ARBA" id="ARBA00023136"/>
    </source>
</evidence>
<keyword evidence="2" id="KW-1003">Cell membrane</keyword>
<feature type="transmembrane region" description="Helical" evidence="6">
    <location>
        <begin position="16"/>
        <end position="40"/>
    </location>
</feature>
<dbReference type="Proteomes" id="UP001527882">
    <property type="component" value="Unassembled WGS sequence"/>
</dbReference>
<gene>
    <name evidence="7" type="ORF">O9H85_22110</name>
</gene>
<feature type="transmembrane region" description="Helical" evidence="6">
    <location>
        <begin position="46"/>
        <end position="68"/>
    </location>
</feature>
<dbReference type="InterPro" id="IPR002293">
    <property type="entry name" value="AA/rel_permease1"/>
</dbReference>
<evidence type="ECO:0000256" key="2">
    <source>
        <dbReference type="ARBA" id="ARBA00022475"/>
    </source>
</evidence>
<feature type="transmembrane region" description="Helical" evidence="6">
    <location>
        <begin position="89"/>
        <end position="113"/>
    </location>
</feature>
<sequence length="1006" mass="101525">MPTSKTNSKSQPLGKITALLLTTGMMVGTGIFTTLGAATAEARSGILIAMLIGGIIALLTGISAAQVGAKYPEEGGAFIWMRIFGYPTISFAAGISYLIKGIVGLGIAALGFATYSAQIFPGLPIPITASIALLAVAGVNFFGITPTTKVVIGIFFINLVLLGLYVGLAMPSVKVQNLTPVLGTGITGILGGAATFFWAWDGFQRTAIMADKVKNPRKTLPFAIIGGISLAAIIFVILAETTLGVLGANAMGKSDTPLLLGAKITGWGIWTILLSAWILAFSDQLSDLMSTSKVGHAMGAEHELPHWFGTVHKRFKSPQYVILLLTIVALALINLVPLRRLIPVASVSTLIWYVATNLSAINLSKEKRFTRPIVSWLGIAACIALFFSLPRWSVVGAIGFLLLLIGIRWLFKRVTQKAAVDTGGNWTVSGLTLAQGDIISVTAQYAGDTASTEVTTIVASAPIQTEEPVISGTITAADITVSGKAPSGASVVLSINGVAQTAVTATGGNWTVFGLTLAQGDFISVTAQSAGETMSTAATKIVAPAPQTVVPVTISGTVTEVDKTVSGKAPSGASVMLSVNGKAEPAVVATGGNWTVPGLTLAQGDSISVTAQSADETVHTAAITTVAPAPLKTAEPVISGVVTAADTTVSGTAPYGAKVALSINGKARPAVLASSGKPLRTIASTTAAAPLQTVQPVISGIVTASDTTVTGTAPSGASVVLSVNGVSHPAVVVAGGNWMVAGLTLAQGDSISVTSQSDGQIVSTAASTKVAAPIQTAEPVISRLVVAADTAVSGTAPSGANIVLSVNGIPRPAVVATGGNWMVSGLTLAKGDSISVTAQAVGQTISAAATTTVAANWIMPGSSLEQLPVIPPSDGPMVSTAASVVAAELLQTAQPVISGIIMAADTTVSGTAPFGASIVLSVNGIPRPAIEATGGNWMVSGLTLAIGDSISVTAQAVGQTASAAALTTVAASWMMPSPNLEQFPIIPQPGGQTGSTAETTIESQQI</sequence>
<keyword evidence="4 6" id="KW-1133">Transmembrane helix</keyword>
<comment type="subcellular location">
    <subcellularLocation>
        <location evidence="1">Cell membrane</location>
        <topology evidence="1">Multi-pass membrane protein</topology>
    </subcellularLocation>
</comment>
<evidence type="ECO:0000313" key="8">
    <source>
        <dbReference type="Proteomes" id="UP001527882"/>
    </source>
</evidence>
<dbReference type="Pfam" id="PF13520">
    <property type="entry name" value="AA_permease_2"/>
    <property type="match status" value="1"/>
</dbReference>
<feature type="transmembrane region" description="Helical" evidence="6">
    <location>
        <begin position="220"/>
        <end position="238"/>
    </location>
</feature>
<feature type="transmembrane region" description="Helical" evidence="6">
    <location>
        <begin position="373"/>
        <end position="389"/>
    </location>
</feature>
<accession>A0ABT4QEG4</accession>
<feature type="transmembrane region" description="Helical" evidence="6">
    <location>
        <begin position="320"/>
        <end position="336"/>
    </location>
</feature>
<evidence type="ECO:0000256" key="4">
    <source>
        <dbReference type="ARBA" id="ARBA00022989"/>
    </source>
</evidence>
<organism evidence="7 8">
    <name type="scientific">Paenibacillus gyeongsangnamensis</name>
    <dbReference type="NCBI Taxonomy" id="3388067"/>
    <lineage>
        <taxon>Bacteria</taxon>
        <taxon>Bacillati</taxon>
        <taxon>Bacillota</taxon>
        <taxon>Bacilli</taxon>
        <taxon>Bacillales</taxon>
        <taxon>Paenibacillaceae</taxon>
        <taxon>Paenibacillus</taxon>
    </lineage>
</organism>
<feature type="transmembrane region" description="Helical" evidence="6">
    <location>
        <begin position="181"/>
        <end position="200"/>
    </location>
</feature>
<dbReference type="Gene3D" id="2.60.40.10">
    <property type="entry name" value="Immunoglobulins"/>
    <property type="match status" value="1"/>
</dbReference>
<feature type="transmembrane region" description="Helical" evidence="6">
    <location>
        <begin position="258"/>
        <end position="280"/>
    </location>
</feature>
<reference evidence="7 8" key="1">
    <citation type="submission" date="2022-12" db="EMBL/GenBank/DDBJ databases">
        <title>Draft genome sequence of Paenibacillus sp. dW9.</title>
        <authorList>
            <person name="Choi E.-W."/>
            <person name="Kim D.-U."/>
        </authorList>
    </citation>
    <scope>NUCLEOTIDE SEQUENCE [LARGE SCALE GENOMIC DNA]</scope>
    <source>
        <strain evidence="8">dW9</strain>
    </source>
</reference>
<evidence type="ECO:0000256" key="1">
    <source>
        <dbReference type="ARBA" id="ARBA00004651"/>
    </source>
</evidence>
<dbReference type="InterPro" id="IPR013783">
    <property type="entry name" value="Ig-like_fold"/>
</dbReference>
<dbReference type="PANTHER" id="PTHR42770:SF7">
    <property type="entry name" value="MEMBRANE PROTEIN"/>
    <property type="match status" value="1"/>
</dbReference>
<comment type="caution">
    <text evidence="7">The sequence shown here is derived from an EMBL/GenBank/DDBJ whole genome shotgun (WGS) entry which is preliminary data.</text>
</comment>
<dbReference type="PANTHER" id="PTHR42770">
    <property type="entry name" value="AMINO ACID TRANSPORTER-RELATED"/>
    <property type="match status" value="1"/>
</dbReference>
<dbReference type="InterPro" id="IPR050367">
    <property type="entry name" value="APC_superfamily"/>
</dbReference>
<name>A0ABT4QEG4_9BACL</name>
<dbReference type="RefSeq" id="WP_269883593.1">
    <property type="nucleotide sequence ID" value="NZ_JAQAGZ010000015.1"/>
</dbReference>
<keyword evidence="8" id="KW-1185">Reference proteome</keyword>
<evidence type="ECO:0000313" key="7">
    <source>
        <dbReference type="EMBL" id="MCZ8515065.1"/>
    </source>
</evidence>
<keyword evidence="5 6" id="KW-0472">Membrane</keyword>
<proteinExistence type="predicted"/>
<dbReference type="Gene3D" id="1.20.1740.10">
    <property type="entry name" value="Amino acid/polyamine transporter I"/>
    <property type="match status" value="1"/>
</dbReference>
<dbReference type="EMBL" id="JAQAGZ010000015">
    <property type="protein sequence ID" value="MCZ8515065.1"/>
    <property type="molecule type" value="Genomic_DNA"/>
</dbReference>